<evidence type="ECO:0000313" key="1">
    <source>
        <dbReference type="EMBL" id="CAG8823358.1"/>
    </source>
</evidence>
<feature type="non-terminal residue" evidence="1">
    <location>
        <position position="1"/>
    </location>
</feature>
<reference evidence="1" key="1">
    <citation type="submission" date="2021-06" db="EMBL/GenBank/DDBJ databases">
        <authorList>
            <person name="Kallberg Y."/>
            <person name="Tangrot J."/>
            <person name="Rosling A."/>
        </authorList>
    </citation>
    <scope>NUCLEOTIDE SEQUENCE</scope>
    <source>
        <strain evidence="1">MA453B</strain>
    </source>
</reference>
<gene>
    <name evidence="1" type="ORF">DERYTH_LOCUS27485</name>
</gene>
<feature type="non-terminal residue" evidence="1">
    <location>
        <position position="88"/>
    </location>
</feature>
<name>A0A9N9PID8_9GLOM</name>
<comment type="caution">
    <text evidence="1">The sequence shown here is derived from an EMBL/GenBank/DDBJ whole genome shotgun (WGS) entry which is preliminary data.</text>
</comment>
<dbReference type="EMBL" id="CAJVPY010063349">
    <property type="protein sequence ID" value="CAG8823358.1"/>
    <property type="molecule type" value="Genomic_DNA"/>
</dbReference>
<organism evidence="1 2">
    <name type="scientific">Dentiscutata erythropus</name>
    <dbReference type="NCBI Taxonomy" id="1348616"/>
    <lineage>
        <taxon>Eukaryota</taxon>
        <taxon>Fungi</taxon>
        <taxon>Fungi incertae sedis</taxon>
        <taxon>Mucoromycota</taxon>
        <taxon>Glomeromycotina</taxon>
        <taxon>Glomeromycetes</taxon>
        <taxon>Diversisporales</taxon>
        <taxon>Gigasporaceae</taxon>
        <taxon>Dentiscutata</taxon>
    </lineage>
</organism>
<dbReference type="AlphaFoldDB" id="A0A9N9PID8"/>
<accession>A0A9N9PID8</accession>
<evidence type="ECO:0000313" key="2">
    <source>
        <dbReference type="Proteomes" id="UP000789405"/>
    </source>
</evidence>
<keyword evidence="2" id="KW-1185">Reference proteome</keyword>
<dbReference type="OrthoDB" id="10494670at2759"/>
<dbReference type="Proteomes" id="UP000789405">
    <property type="component" value="Unassembled WGS sequence"/>
</dbReference>
<protein>
    <submittedName>
        <fullName evidence="1">14610_t:CDS:1</fullName>
    </submittedName>
</protein>
<sequence>SLVATNTHELPGFTSARSLYQELSTPLNKPMQTNLLQNESIQINSSQNGSVQELNEFIHGATFINSSVNLKNSSNRLQLLILFNKNSE</sequence>
<proteinExistence type="predicted"/>